<dbReference type="Proteomes" id="UP000007431">
    <property type="component" value="Unassembled WGS sequence"/>
</dbReference>
<dbReference type="InParanoid" id="D8PN17"/>
<proteinExistence type="predicted"/>
<organism evidence="2">
    <name type="scientific">Schizophyllum commune (strain H4-8 / FGSC 9210)</name>
    <name type="common">Split gill fungus</name>
    <dbReference type="NCBI Taxonomy" id="578458"/>
    <lineage>
        <taxon>Eukaryota</taxon>
        <taxon>Fungi</taxon>
        <taxon>Dikarya</taxon>
        <taxon>Basidiomycota</taxon>
        <taxon>Agaricomycotina</taxon>
        <taxon>Agaricomycetes</taxon>
        <taxon>Agaricomycetidae</taxon>
        <taxon>Agaricales</taxon>
        <taxon>Schizophyllaceae</taxon>
        <taxon>Schizophyllum</taxon>
    </lineage>
</organism>
<evidence type="ECO:0000313" key="1">
    <source>
        <dbReference type="EMBL" id="EFJ01500.1"/>
    </source>
</evidence>
<dbReference type="KEGG" id="scm:SCHCO_0254857"/>
<dbReference type="GeneID" id="9595084"/>
<keyword evidence="2" id="KW-1185">Reference proteome</keyword>
<protein>
    <submittedName>
        <fullName evidence="1">Uncharacterized protein</fullName>
    </submittedName>
</protein>
<dbReference type="HOGENOM" id="CLU_627239_0_0_1"/>
<gene>
    <name evidence="1" type="ORF">SCHCODRAFT_254857</name>
</gene>
<name>D8PN17_SCHCM</name>
<dbReference type="VEuPathDB" id="FungiDB:SCHCODRAFT_0254857"/>
<reference evidence="1 2" key="1">
    <citation type="journal article" date="2010" name="Nat. Biotechnol.">
        <title>Genome sequence of the model mushroom Schizophyllum commune.</title>
        <authorList>
            <person name="Ohm R.A."/>
            <person name="de Jong J.F."/>
            <person name="Lugones L.G."/>
            <person name="Aerts A."/>
            <person name="Kothe E."/>
            <person name="Stajich J.E."/>
            <person name="de Vries R.P."/>
            <person name="Record E."/>
            <person name="Levasseur A."/>
            <person name="Baker S.E."/>
            <person name="Bartholomew K.A."/>
            <person name="Coutinho P.M."/>
            <person name="Erdmann S."/>
            <person name="Fowler T.J."/>
            <person name="Gathman A.C."/>
            <person name="Lombard V."/>
            <person name="Henrissat B."/>
            <person name="Knabe N."/>
            <person name="Kuees U."/>
            <person name="Lilly W.W."/>
            <person name="Lindquist E."/>
            <person name="Lucas S."/>
            <person name="Magnuson J.K."/>
            <person name="Piumi F."/>
            <person name="Raudaskoski M."/>
            <person name="Salamov A."/>
            <person name="Schmutz J."/>
            <person name="Schwarze F.W.M.R."/>
            <person name="vanKuyk P.A."/>
            <person name="Horton J.S."/>
            <person name="Grigoriev I.V."/>
            <person name="Woesten H.A.B."/>
        </authorList>
    </citation>
    <scope>NUCLEOTIDE SEQUENCE [LARGE SCALE GENOMIC DNA]</scope>
    <source>
        <strain evidence="2">H4-8 / FGSC 9210</strain>
    </source>
</reference>
<dbReference type="RefSeq" id="XP_003036402.1">
    <property type="nucleotide sequence ID" value="XM_003036356.1"/>
</dbReference>
<dbReference type="EMBL" id="GL377302">
    <property type="protein sequence ID" value="EFJ01500.1"/>
    <property type="molecule type" value="Genomic_DNA"/>
</dbReference>
<accession>D8PN17</accession>
<dbReference type="AlphaFoldDB" id="D8PN17"/>
<sequence>MVLTLVCTERDERRYTPHHLRGRSNRYILRDSLIHKQTQAEINTSQAVPDAEGKSSPSILRALGNSKLIRLCQGIPVGVAASKARAFAFRSVTCLSKTLPTIPGDTGPRTSPALPISRLDRDAQALSPFLHIIRAIISPFLFSMSLTTAPANYKYGRTAKDHSRHWMCVKVTADSRLGRLPDLLSSLDDADTRVAFAGAISNAVVWDECKAVGRLQFREAVVWICFLKKVPARMAEDIASNIASLPFLTFLAIHSDIPFKSVEDAELILGFVGWMELYGGGTARVERWVREKFERYFPAAIEGWRQHEQHARVHTLIATGELKWQTKAPPIPAPAVLTPNPVAQSAAPVTASTWTPPNIPPVRVVLTSSKTATNRNLPSVARDTRPVELKNAVRMTQPPAKKRKKEDEHVYTRLMTAAVKGNKLPITWPGHRPTFTE</sequence>
<evidence type="ECO:0000313" key="2">
    <source>
        <dbReference type="Proteomes" id="UP000007431"/>
    </source>
</evidence>